<dbReference type="Pfam" id="PF21864">
    <property type="entry name" value="MORF_dom"/>
    <property type="match status" value="2"/>
</dbReference>
<evidence type="ECO:0000313" key="3">
    <source>
        <dbReference type="EMBL" id="PWA78496.1"/>
    </source>
</evidence>
<dbReference type="PANTHER" id="PTHR31346:SF38">
    <property type="entry name" value="COBALT ION BINDING PROTEIN-RELATED"/>
    <property type="match status" value="1"/>
</dbReference>
<dbReference type="InterPro" id="IPR054059">
    <property type="entry name" value="MORF/ORRM1/DAG-like_MORF"/>
</dbReference>
<dbReference type="EMBL" id="PKPP01001980">
    <property type="protein sequence ID" value="PWA78496.1"/>
    <property type="molecule type" value="Genomic_DNA"/>
</dbReference>
<feature type="domain" description="MORF/ORRM1/DAG-like MORF" evidence="2">
    <location>
        <begin position="252"/>
        <end position="308"/>
    </location>
</feature>
<dbReference type="InterPro" id="IPR039206">
    <property type="entry name" value="MORF/ORRM1/DAG-like"/>
</dbReference>
<organism evidence="3 4">
    <name type="scientific">Artemisia annua</name>
    <name type="common">Sweet wormwood</name>
    <dbReference type="NCBI Taxonomy" id="35608"/>
    <lineage>
        <taxon>Eukaryota</taxon>
        <taxon>Viridiplantae</taxon>
        <taxon>Streptophyta</taxon>
        <taxon>Embryophyta</taxon>
        <taxon>Tracheophyta</taxon>
        <taxon>Spermatophyta</taxon>
        <taxon>Magnoliopsida</taxon>
        <taxon>eudicotyledons</taxon>
        <taxon>Gunneridae</taxon>
        <taxon>Pentapetalae</taxon>
        <taxon>asterids</taxon>
        <taxon>campanulids</taxon>
        <taxon>Asterales</taxon>
        <taxon>Asteraceae</taxon>
        <taxon>Asteroideae</taxon>
        <taxon>Anthemideae</taxon>
        <taxon>Artemisiinae</taxon>
        <taxon>Artemisia</taxon>
    </lineage>
</organism>
<dbReference type="GO" id="GO:0016554">
    <property type="term" value="P:cytidine to uridine editing"/>
    <property type="evidence" value="ECO:0007669"/>
    <property type="project" value="InterPro"/>
</dbReference>
<sequence>MTTRVLLRRLISKTLNKTLTPRSFSTTSTTTTILRIRPLISVVASTLRHTTTTHAFCTSSDDDQYSNWTTCPSEDEILVDEKPEGEPMHGCDFEHWFVEVEKPEGEPTRDEIIESYINTLAKAVGIRCIYGPDKISFRIETSFDKYDNPLLSSSDDDNPFEGAFMDPLISKTLTPRSLPTTSTTTTILRIRPLISVVASTLRHTTTTNAFCTSSDDDQYSNWTTCPSEDEILVDEKPEREPMHGCDFEHCYDDARMKIYSVSTRCYYAFGALLSEEDSDKLIELPGVIWVLPDSYEDVENKRYRGEPFIDGKAVPYDPKYHEKWIRDNARINKRQEEQEETTRNG</sequence>
<reference evidence="3 4" key="1">
    <citation type="journal article" date="2018" name="Mol. Plant">
        <title>The genome of Artemisia annua provides insight into the evolution of Asteraceae family and artemisinin biosynthesis.</title>
        <authorList>
            <person name="Shen Q."/>
            <person name="Zhang L."/>
            <person name="Liao Z."/>
            <person name="Wang S."/>
            <person name="Yan T."/>
            <person name="Shi P."/>
            <person name="Liu M."/>
            <person name="Fu X."/>
            <person name="Pan Q."/>
            <person name="Wang Y."/>
            <person name="Lv Z."/>
            <person name="Lu X."/>
            <person name="Zhang F."/>
            <person name="Jiang W."/>
            <person name="Ma Y."/>
            <person name="Chen M."/>
            <person name="Hao X."/>
            <person name="Li L."/>
            <person name="Tang Y."/>
            <person name="Lv G."/>
            <person name="Zhou Y."/>
            <person name="Sun X."/>
            <person name="Brodelius P.E."/>
            <person name="Rose J.K.C."/>
            <person name="Tang K."/>
        </authorList>
    </citation>
    <scope>NUCLEOTIDE SEQUENCE [LARGE SCALE GENOMIC DNA]</scope>
    <source>
        <strain evidence="4">cv. Huhao1</strain>
        <tissue evidence="3">Leaf</tissue>
    </source>
</reference>
<dbReference type="AlphaFoldDB" id="A0A2U1NYA6"/>
<evidence type="ECO:0000256" key="1">
    <source>
        <dbReference type="ARBA" id="ARBA00022946"/>
    </source>
</evidence>
<evidence type="ECO:0000313" key="4">
    <source>
        <dbReference type="Proteomes" id="UP000245207"/>
    </source>
</evidence>
<accession>A0A2U1NYA6</accession>
<dbReference type="STRING" id="35608.A0A2U1NYA6"/>
<dbReference type="PANTHER" id="PTHR31346">
    <property type="entry name" value="MULTIPLE ORGANELLAR RNA EDITING FACTOR 2, CHLOROPLASTIC-RELATED-RELATED"/>
    <property type="match status" value="1"/>
</dbReference>
<dbReference type="GO" id="GO:0005739">
    <property type="term" value="C:mitochondrion"/>
    <property type="evidence" value="ECO:0007669"/>
    <property type="project" value="TreeGrafter"/>
</dbReference>
<comment type="caution">
    <text evidence="3">The sequence shown here is derived from an EMBL/GenBank/DDBJ whole genome shotgun (WGS) entry which is preliminary data.</text>
</comment>
<keyword evidence="1" id="KW-0809">Transit peptide</keyword>
<keyword evidence="4" id="KW-1185">Reference proteome</keyword>
<dbReference type="Proteomes" id="UP000245207">
    <property type="component" value="Unassembled WGS sequence"/>
</dbReference>
<evidence type="ECO:0000259" key="2">
    <source>
        <dbReference type="Pfam" id="PF21864"/>
    </source>
</evidence>
<dbReference type="GO" id="GO:0080156">
    <property type="term" value="P:mitochondrial mRNA modification"/>
    <property type="evidence" value="ECO:0007669"/>
    <property type="project" value="TreeGrafter"/>
</dbReference>
<name>A0A2U1NYA6_ARTAN</name>
<gene>
    <name evidence="3" type="ORF">CTI12_AA214550</name>
</gene>
<feature type="domain" description="MORF/ORRM1/DAG-like MORF" evidence="2">
    <location>
        <begin position="93"/>
        <end position="125"/>
    </location>
</feature>
<proteinExistence type="predicted"/>
<protein>
    <submittedName>
        <fullName evidence="3">Cobalt ion binding protein</fullName>
    </submittedName>
</protein>